<dbReference type="InterPro" id="IPR020103">
    <property type="entry name" value="PsdUridine_synth_cat_dom_sf"/>
</dbReference>
<evidence type="ECO:0000313" key="2">
    <source>
        <dbReference type="EMBL" id="KFG30936.1"/>
    </source>
</evidence>
<evidence type="ECO:0000256" key="1">
    <source>
        <dbReference type="SAM" id="MobiDB-lite"/>
    </source>
</evidence>
<dbReference type="VEuPathDB" id="ToxoDB:TGDOM2_263400"/>
<dbReference type="OrthoDB" id="329698at2759"/>
<organism evidence="2 3">
    <name type="scientific">Toxoplasma gondii GAB2-2007-GAL-DOM2</name>
    <dbReference type="NCBI Taxonomy" id="1130820"/>
    <lineage>
        <taxon>Eukaryota</taxon>
        <taxon>Sar</taxon>
        <taxon>Alveolata</taxon>
        <taxon>Apicomplexa</taxon>
        <taxon>Conoidasida</taxon>
        <taxon>Coccidia</taxon>
        <taxon>Eucoccidiorida</taxon>
        <taxon>Eimeriorina</taxon>
        <taxon>Sarcocystidae</taxon>
        <taxon>Toxoplasma</taxon>
    </lineage>
</organism>
<comment type="caution">
    <text evidence="2">The sequence shown here is derived from an EMBL/GenBank/DDBJ whole genome shotgun (WGS) entry which is preliminary data.</text>
</comment>
<name>A0A086JFL8_TOXGO</name>
<accession>A0A086JFL8</accession>
<evidence type="ECO:0000313" key="3">
    <source>
        <dbReference type="Proteomes" id="UP000028837"/>
    </source>
</evidence>
<dbReference type="GO" id="GO:0003723">
    <property type="term" value="F:RNA binding"/>
    <property type="evidence" value="ECO:0007669"/>
    <property type="project" value="InterPro"/>
</dbReference>
<reference evidence="2 3" key="1">
    <citation type="submission" date="2014-02" db="EMBL/GenBank/DDBJ databases">
        <authorList>
            <person name="Sibley D."/>
            <person name="Venepally P."/>
            <person name="Karamycheva S."/>
            <person name="Hadjithomas M."/>
            <person name="Khan A."/>
            <person name="Brunk B."/>
            <person name="Roos D."/>
            <person name="Caler E."/>
            <person name="Lorenzi H."/>
        </authorList>
    </citation>
    <scope>NUCLEOTIDE SEQUENCE [LARGE SCALE GENOMIC DNA]</scope>
    <source>
        <strain evidence="2 3">GAB2-2007-GAL-DOM2</strain>
    </source>
</reference>
<dbReference type="AlphaFoldDB" id="A0A086JFL8"/>
<dbReference type="Proteomes" id="UP000028837">
    <property type="component" value="Unassembled WGS sequence"/>
</dbReference>
<sequence length="508" mass="54794">MPLPPFPPSLSPSLKSPCFSRVSERLASQASFLSCGKRVFTSVKTKTSGDGARVWRRQSSTTESCDSRPQQERTERCLSRFSSGGLQSITLLGSRQTLAFSGFIAGAPGDATARPPWPSGYQTGNSDKGRSLSPNVSRQLPRADVERTEATQEAVCYEAFAPPSGRIGKPVDAGYVENSEQCPAIGEILLSTPTTLVFNKDRRDRSAWNGGPKQRGASSGSWLFPGKVANESLKLFNGIDVQASGAIAFFRDSSLLSLSNLGTPRCVPVYLAVLRGHMPVDVVHCRSSVCRPSPGSREWRLAGERTEGKAAYSIFRPIVQAALEAHPVTLVEIRLVQGPPIVPRLHAASLGHSVIGDPTYGPEVHRRRHHRCDKPLMLHCWILKIAPPYAQEEVCVEAPDTLSTELGMKPRTLADCSLVDDSVVNPVLSFFENHHSTEGIDVNANADTCVPSGESRGNIAPNRAIAVACDSPLVPRDIVSNSSGPKNRGLPSKYGDNNTYWDKLGGGC</sequence>
<dbReference type="GO" id="GO:0009982">
    <property type="term" value="F:pseudouridine synthase activity"/>
    <property type="evidence" value="ECO:0007669"/>
    <property type="project" value="InterPro"/>
</dbReference>
<protein>
    <submittedName>
        <fullName evidence="2">Putative pseudouridine synthase</fullName>
    </submittedName>
</protein>
<dbReference type="Gene3D" id="3.30.2350.10">
    <property type="entry name" value="Pseudouridine synthase"/>
    <property type="match status" value="1"/>
</dbReference>
<feature type="compositionally biased region" description="Polar residues" evidence="1">
    <location>
        <begin position="120"/>
        <end position="138"/>
    </location>
</feature>
<dbReference type="GO" id="GO:0001522">
    <property type="term" value="P:pseudouridine synthesis"/>
    <property type="evidence" value="ECO:0007669"/>
    <property type="project" value="InterPro"/>
</dbReference>
<proteinExistence type="predicted"/>
<feature type="region of interest" description="Disordered" evidence="1">
    <location>
        <begin position="48"/>
        <end position="72"/>
    </location>
</feature>
<gene>
    <name evidence="2" type="ORF">TGDOM2_263400</name>
</gene>
<dbReference type="EMBL" id="AHZU02001579">
    <property type="protein sequence ID" value="KFG30936.1"/>
    <property type="molecule type" value="Genomic_DNA"/>
</dbReference>
<dbReference type="SUPFAM" id="SSF55120">
    <property type="entry name" value="Pseudouridine synthase"/>
    <property type="match status" value="1"/>
</dbReference>
<feature type="region of interest" description="Disordered" evidence="1">
    <location>
        <begin position="109"/>
        <end position="147"/>
    </location>
</feature>